<dbReference type="PANTHER" id="PTHR10953:SF4">
    <property type="entry name" value="UBIQUITIN-ACTIVATING ENZYME E1 C-TERMINAL DOMAIN-CONTAINING PROTEIN"/>
    <property type="match status" value="1"/>
</dbReference>
<dbReference type="GO" id="GO:0005737">
    <property type="term" value="C:cytoplasm"/>
    <property type="evidence" value="ECO:0007669"/>
    <property type="project" value="TreeGrafter"/>
</dbReference>
<dbReference type="Gene3D" id="3.10.290.60">
    <property type="entry name" value="Ubiquitin-activating enzyme E1, UFD domain"/>
    <property type="match status" value="1"/>
</dbReference>
<dbReference type="Gene3D" id="3.50.50.80">
    <property type="entry name" value="Ubiquitin-activating enzyme E1, inactive adenylation domain, subdomain 1"/>
    <property type="match status" value="1"/>
</dbReference>
<dbReference type="Pfam" id="PF16190">
    <property type="entry name" value="E1_FCCH"/>
    <property type="match status" value="1"/>
</dbReference>
<comment type="pathway">
    <text evidence="2">Protein modification; protein ubiquitination.</text>
</comment>
<gene>
    <name evidence="11" type="ORF">NliqN6_2264</name>
</gene>
<evidence type="ECO:0000256" key="4">
    <source>
        <dbReference type="ARBA" id="ARBA00012990"/>
    </source>
</evidence>
<dbReference type="FunFam" id="3.40.50.12550:FF:000001">
    <property type="entry name" value="Ubiquitin-activating enzyme E1 1"/>
    <property type="match status" value="1"/>
</dbReference>
<keyword evidence="5" id="KW-0436">Ligase</keyword>
<dbReference type="NCBIfam" id="TIGR01408">
    <property type="entry name" value="Ube1"/>
    <property type="match status" value="1"/>
</dbReference>
<dbReference type="EC" id="6.2.1.45" evidence="4"/>
<evidence type="ECO:0000259" key="10">
    <source>
        <dbReference type="SMART" id="SM00985"/>
    </source>
</evidence>
<evidence type="ECO:0000256" key="6">
    <source>
        <dbReference type="ARBA" id="ARBA00022741"/>
    </source>
</evidence>
<dbReference type="InterPro" id="IPR035985">
    <property type="entry name" value="Ubiquitin-activating_enz"/>
</dbReference>
<dbReference type="GO" id="GO:0006974">
    <property type="term" value="P:DNA damage response"/>
    <property type="evidence" value="ECO:0007669"/>
    <property type="project" value="TreeGrafter"/>
</dbReference>
<evidence type="ECO:0000313" key="12">
    <source>
        <dbReference type="Proteomes" id="UP000620104"/>
    </source>
</evidence>
<dbReference type="FunFam" id="3.50.50.80:FF:000001">
    <property type="entry name" value="ubiquitin-like modifier-activating enzyme 1"/>
    <property type="match status" value="1"/>
</dbReference>
<dbReference type="InterPro" id="IPR042063">
    <property type="entry name" value="Ubi_acti_E1_SCCH"/>
</dbReference>
<dbReference type="Gene3D" id="3.40.50.12550">
    <property type="entry name" value="Ubiquitin-activating enzyme E1, inactive adenylation domain, subdomain 2"/>
    <property type="match status" value="1"/>
</dbReference>
<dbReference type="Pfam" id="PF16191">
    <property type="entry name" value="E1_4HB"/>
    <property type="match status" value="1"/>
</dbReference>
<dbReference type="InterPro" id="IPR032418">
    <property type="entry name" value="E1_FCCH"/>
</dbReference>
<dbReference type="UniPathway" id="UPA00143"/>
<evidence type="ECO:0000256" key="5">
    <source>
        <dbReference type="ARBA" id="ARBA00022598"/>
    </source>
</evidence>
<dbReference type="InterPro" id="IPR042449">
    <property type="entry name" value="Ub-E1_IAD_1"/>
</dbReference>
<protein>
    <recommendedName>
        <fullName evidence="9">Ubiquitin-activating enzyme E1 1</fullName>
        <ecNumber evidence="4">6.2.1.45</ecNumber>
    </recommendedName>
</protein>
<dbReference type="FunFam" id="1.10.10.2660:FF:000001">
    <property type="entry name" value="Ubiquitin-activating enzyme E1 1"/>
    <property type="match status" value="1"/>
</dbReference>
<accession>A0A8H3TRG2</accession>
<dbReference type="InterPro" id="IPR045886">
    <property type="entry name" value="ThiF/MoeB/HesA"/>
</dbReference>
<proteinExistence type="inferred from homology"/>
<dbReference type="Gene3D" id="3.40.50.720">
    <property type="entry name" value="NAD(P)-binding Rossmann-like Domain"/>
    <property type="match status" value="1"/>
</dbReference>
<dbReference type="InterPro" id="IPR038252">
    <property type="entry name" value="UBA_E1_C_sf"/>
</dbReference>
<keyword evidence="7" id="KW-0833">Ubl conjugation pathway</keyword>
<dbReference type="InterPro" id="IPR000594">
    <property type="entry name" value="ThiF_NAD_FAD-bd"/>
</dbReference>
<dbReference type="SUPFAM" id="SSF69572">
    <property type="entry name" value="Activating enzymes of the ubiquitin-like proteins"/>
    <property type="match status" value="2"/>
</dbReference>
<feature type="domain" description="Ubiquitin-activating enzyme E1 C-terminal" evidence="10">
    <location>
        <begin position="879"/>
        <end position="1005"/>
    </location>
</feature>
<dbReference type="Proteomes" id="UP000620104">
    <property type="component" value="Unassembled WGS sequence"/>
</dbReference>
<dbReference type="InterPro" id="IPR019572">
    <property type="entry name" value="UBA_E1_SCCH"/>
</dbReference>
<evidence type="ECO:0000256" key="1">
    <source>
        <dbReference type="ARBA" id="ARBA00000488"/>
    </source>
</evidence>
<dbReference type="Pfam" id="PF09358">
    <property type="entry name" value="E1_UFD"/>
    <property type="match status" value="1"/>
</dbReference>
<dbReference type="GO" id="GO:0006511">
    <property type="term" value="P:ubiquitin-dependent protein catabolic process"/>
    <property type="evidence" value="ECO:0007669"/>
    <property type="project" value="TreeGrafter"/>
</dbReference>
<keyword evidence="6" id="KW-0547">Nucleotide-binding</keyword>
<evidence type="ECO:0000313" key="11">
    <source>
        <dbReference type="EMBL" id="GHJ85862.1"/>
    </source>
</evidence>
<evidence type="ECO:0000256" key="3">
    <source>
        <dbReference type="ARBA" id="ARBA00005673"/>
    </source>
</evidence>
<dbReference type="InterPro" id="IPR032420">
    <property type="entry name" value="E1_4HB"/>
</dbReference>
<dbReference type="InterPro" id="IPR018075">
    <property type="entry name" value="UBQ-activ_enz_E1"/>
</dbReference>
<dbReference type="CDD" id="cd01490">
    <property type="entry name" value="Ube1_repeat2"/>
    <property type="match status" value="1"/>
</dbReference>
<dbReference type="InterPro" id="IPR018965">
    <property type="entry name" value="Ub-activating_enz_E1_C"/>
</dbReference>
<dbReference type="InterPro" id="IPR042302">
    <property type="entry name" value="E1_FCCH_sf"/>
</dbReference>
<evidence type="ECO:0000256" key="8">
    <source>
        <dbReference type="ARBA" id="ARBA00022840"/>
    </source>
</evidence>
<dbReference type="Pfam" id="PF10585">
    <property type="entry name" value="UBA_E1_SCCH"/>
    <property type="match status" value="1"/>
</dbReference>
<dbReference type="FunFam" id="3.10.290.60:FF:000002">
    <property type="entry name" value="Ubiquitin-like modifier-activating enzyme 1"/>
    <property type="match status" value="1"/>
</dbReference>
<dbReference type="AlphaFoldDB" id="A0A8H3TRG2"/>
<dbReference type="PRINTS" id="PR01849">
    <property type="entry name" value="UBIQUITINACT"/>
</dbReference>
<dbReference type="PANTHER" id="PTHR10953">
    <property type="entry name" value="UBIQUITIN-ACTIVATING ENZYME E1"/>
    <property type="match status" value="1"/>
</dbReference>
<dbReference type="GO" id="GO:0005634">
    <property type="term" value="C:nucleus"/>
    <property type="evidence" value="ECO:0007669"/>
    <property type="project" value="TreeGrafter"/>
</dbReference>
<sequence>MSAMQVDAQEIDESLYSRQLYVLGHEAMRRMAGSEVLVVGMKGLGVEVAKNVVLAGVKAVGVWDEGKAEVGDLGTQFFLREEDIGKSRASVTAPRLAELNSYVPVHEVTGYPEVTIDMVKKYQVVVMTNTPLAKQLEINDYCHANGIAFISADVRGLFGSVFNDFGSKFTCVDPTGESPLTGMIASIDRDADGIVTGLEESRHGLEDGDYVTFSEVKGMTELNGCEPRKVTVKGPYTFSVGDTSNLSDYVSGGIFTQVKMPKVIEFKSLRESLKSPELFITDFAKFDRPATLHVGFQALAAFVDQHGRLPRPRHPHDGKLVIELAKQIAKDAGNTDELDDKVLTELAYQSSGEVSPMVAVIGGFVAQEVLKAISAKFHPMVQSMYFDSLESLPTELPHEDDCQPINSRYDGQIAVFGAKFQQKINEQRQFLVGSGAIGCEMLKNWSMMGLGSEGHGVIHVTDLDTIEKSNLNRQFLFRAKDVGKFKAESAAAAVAEMNPALKGKIIAHQDRVGVETENVYGDDFFAQIDGVTNALDNVAARQYMDRRCVFYQKPLLESGTLGTKANTQVVIPFMTESYSSSQDPPEKSIPSCTVKNFPNAIEHTIQWAREKFDEFFVNPPTNVNLYLSAPNFVEQLKASGQQLDQLKTVRKYLVSERPRSFEECIEWARLKFEDDYVNEIKQLLYNLPKDQVTSTGQPFWSGPKRAPDPLEFDINDPIHFEYLVAAANLHAFNYGLKGDTDPAVFKRVVETMKIPEFQPKVAKIQVRDDEPVTNETEGADEDVGSILSGLPQPSDMAGFRLNPVGFEKDDDSNHHIDFITAASNLRALNYSITTADRHRTKLIAGKIIPAIATTTALAVGLVCLELYKIIDGHKKLEDYKNGFVNLALPFFGFSEPIAAAKNKYGNTEWTIWDRFDIRGNPTLQEFIDYFKNEHKLEVSMVSSGVSMLWSSFTPAAKSKERLPMKMSELIETVSKKPIEPWVRSVIVEIMCDDEETGDDVEVPYVLVHLQ</sequence>
<dbReference type="SMART" id="SM00985">
    <property type="entry name" value="UBA_e1_C"/>
    <property type="match status" value="1"/>
</dbReference>
<comment type="caution">
    <text evidence="11">The sequence shown here is derived from an EMBL/GenBank/DDBJ whole genome shotgun (WGS) entry which is preliminary data.</text>
</comment>
<reference evidence="11" key="1">
    <citation type="submission" date="2020-07" db="EMBL/GenBank/DDBJ databases">
        <title>Draft Genome Sequence of a Deep-Sea Yeast, Naganishia (Cryptococcus) liquefaciens strain N6.</title>
        <authorList>
            <person name="Han Y.W."/>
            <person name="Kajitani R."/>
            <person name="Morimoto H."/>
            <person name="Parhat M."/>
            <person name="Tsubouchi H."/>
            <person name="Bakenova O."/>
            <person name="Ogata M."/>
            <person name="Argunhan B."/>
            <person name="Aoki R."/>
            <person name="Kajiwara S."/>
            <person name="Itoh T."/>
            <person name="Iwasaki H."/>
        </authorList>
    </citation>
    <scope>NUCLEOTIDE SEQUENCE</scope>
    <source>
        <strain evidence="11">N6</strain>
    </source>
</reference>
<dbReference type="OrthoDB" id="10252231at2759"/>
<dbReference type="EMBL" id="BLZA01000016">
    <property type="protein sequence ID" value="GHJ85862.1"/>
    <property type="molecule type" value="Genomic_DNA"/>
</dbReference>
<comment type="catalytic activity">
    <reaction evidence="1">
        <text>ATP + ubiquitin + [E1 ubiquitin-activating enzyme]-L-cysteine = AMP + diphosphate + S-ubiquitinyl-[E1 ubiquitin-activating enzyme]-L-cysteine.</text>
        <dbReference type="EC" id="6.2.1.45"/>
    </reaction>
</comment>
<dbReference type="GO" id="GO:0005524">
    <property type="term" value="F:ATP binding"/>
    <property type="evidence" value="ECO:0007669"/>
    <property type="project" value="UniProtKB-KW"/>
</dbReference>
<dbReference type="Gene3D" id="1.10.10.2660">
    <property type="entry name" value="Ubiquitin-activating enzyme E1, SCCH domain"/>
    <property type="match status" value="1"/>
</dbReference>
<dbReference type="Gene3D" id="2.40.30.180">
    <property type="entry name" value="Ubiquitin-activating enzyme E1, FCCH domain"/>
    <property type="match status" value="1"/>
</dbReference>
<evidence type="ECO:0000256" key="7">
    <source>
        <dbReference type="ARBA" id="ARBA00022786"/>
    </source>
</evidence>
<evidence type="ECO:0000256" key="9">
    <source>
        <dbReference type="ARBA" id="ARBA00073786"/>
    </source>
</evidence>
<keyword evidence="12" id="KW-1185">Reference proteome</keyword>
<comment type="similarity">
    <text evidence="3">Belongs to the ubiquitin-activating E1 family.</text>
</comment>
<dbReference type="GO" id="GO:0004839">
    <property type="term" value="F:ubiquitin activating enzyme activity"/>
    <property type="evidence" value="ECO:0007669"/>
    <property type="project" value="UniProtKB-EC"/>
</dbReference>
<dbReference type="InterPro" id="IPR000011">
    <property type="entry name" value="UBQ/SUMO-activ_enz_E1-like"/>
</dbReference>
<keyword evidence="8" id="KW-0067">ATP-binding</keyword>
<organism evidence="11 12">
    <name type="scientific">Naganishia liquefaciens</name>
    <dbReference type="NCBI Taxonomy" id="104408"/>
    <lineage>
        <taxon>Eukaryota</taxon>
        <taxon>Fungi</taxon>
        <taxon>Dikarya</taxon>
        <taxon>Basidiomycota</taxon>
        <taxon>Agaricomycotina</taxon>
        <taxon>Tremellomycetes</taxon>
        <taxon>Filobasidiales</taxon>
        <taxon>Filobasidiaceae</taxon>
        <taxon>Naganishia</taxon>
    </lineage>
</organism>
<dbReference type="Pfam" id="PF00899">
    <property type="entry name" value="ThiF"/>
    <property type="match status" value="1"/>
</dbReference>
<name>A0A8H3TRG2_9TREE</name>
<evidence type="ECO:0000256" key="2">
    <source>
        <dbReference type="ARBA" id="ARBA00004906"/>
    </source>
</evidence>
<dbReference type="FunFam" id="3.40.50.720:FF:000015">
    <property type="entry name" value="Ubiquitin-activating enzyme E1 1"/>
    <property type="match status" value="1"/>
</dbReference>
<dbReference type="FunFam" id="2.40.30.180:FF:000001">
    <property type="entry name" value="ubiquitin-like modifier-activating enzyme 1"/>
    <property type="match status" value="1"/>
</dbReference>
<dbReference type="CDD" id="cd01491">
    <property type="entry name" value="Ube1_repeat1"/>
    <property type="match status" value="1"/>
</dbReference>